<feature type="coiled-coil region" evidence="1">
    <location>
        <begin position="153"/>
        <end position="443"/>
    </location>
</feature>
<feature type="coiled-coil region" evidence="1">
    <location>
        <begin position="90"/>
        <end position="117"/>
    </location>
</feature>
<protein>
    <submittedName>
        <fullName evidence="3">Uncharacterized protein</fullName>
    </submittedName>
</protein>
<feature type="region of interest" description="Disordered" evidence="2">
    <location>
        <begin position="660"/>
        <end position="686"/>
    </location>
</feature>
<dbReference type="AlphaFoldDB" id="S9Q176"/>
<feature type="compositionally biased region" description="Basic and acidic residues" evidence="2">
    <location>
        <begin position="664"/>
        <end position="681"/>
    </location>
</feature>
<proteinExistence type="predicted"/>
<dbReference type="HOGENOM" id="CLU_348219_0_0_1"/>
<dbReference type="RefSeq" id="XP_013017072.1">
    <property type="nucleotide sequence ID" value="XM_013161618.1"/>
</dbReference>
<evidence type="ECO:0000256" key="1">
    <source>
        <dbReference type="SAM" id="Coils"/>
    </source>
</evidence>
<name>S9Q176_SCHOY</name>
<organism evidence="3 4">
    <name type="scientific">Schizosaccharomyces octosporus (strain yFS286)</name>
    <name type="common">Fission yeast</name>
    <name type="synonym">Octosporomyces octosporus</name>
    <dbReference type="NCBI Taxonomy" id="483514"/>
    <lineage>
        <taxon>Eukaryota</taxon>
        <taxon>Fungi</taxon>
        <taxon>Dikarya</taxon>
        <taxon>Ascomycota</taxon>
        <taxon>Taphrinomycotina</taxon>
        <taxon>Schizosaccharomycetes</taxon>
        <taxon>Schizosaccharomycetales</taxon>
        <taxon>Schizosaccharomycetaceae</taxon>
        <taxon>Schizosaccharomyces</taxon>
    </lineage>
</organism>
<dbReference type="OMA" id="ECKLICS"/>
<gene>
    <name evidence="3" type="ORF">SOCG_03130</name>
</gene>
<accession>S9Q176</accession>
<evidence type="ECO:0000313" key="3">
    <source>
        <dbReference type="EMBL" id="EPX73912.1"/>
    </source>
</evidence>
<keyword evidence="1" id="KW-0175">Coiled coil</keyword>
<dbReference type="EMBL" id="KE503206">
    <property type="protein sequence ID" value="EPX73912.1"/>
    <property type="molecule type" value="Genomic_DNA"/>
</dbReference>
<reference evidence="3 4" key="1">
    <citation type="journal article" date="2011" name="Science">
        <title>Comparative functional genomics of the fission yeasts.</title>
        <authorList>
            <person name="Rhind N."/>
            <person name="Chen Z."/>
            <person name="Yassour M."/>
            <person name="Thompson D.A."/>
            <person name="Haas B.J."/>
            <person name="Habib N."/>
            <person name="Wapinski I."/>
            <person name="Roy S."/>
            <person name="Lin M.F."/>
            <person name="Heiman D.I."/>
            <person name="Young S.K."/>
            <person name="Furuya K."/>
            <person name="Guo Y."/>
            <person name="Pidoux A."/>
            <person name="Chen H.M."/>
            <person name="Robbertse B."/>
            <person name="Goldberg J.M."/>
            <person name="Aoki K."/>
            <person name="Bayne E.H."/>
            <person name="Berlin A.M."/>
            <person name="Desjardins C.A."/>
            <person name="Dobbs E."/>
            <person name="Dukaj L."/>
            <person name="Fan L."/>
            <person name="FitzGerald M.G."/>
            <person name="French C."/>
            <person name="Gujja S."/>
            <person name="Hansen K."/>
            <person name="Keifenheim D."/>
            <person name="Levin J.Z."/>
            <person name="Mosher R.A."/>
            <person name="Mueller C.A."/>
            <person name="Pfiffner J."/>
            <person name="Priest M."/>
            <person name="Russ C."/>
            <person name="Smialowska A."/>
            <person name="Swoboda P."/>
            <person name="Sykes S.M."/>
            <person name="Vaughn M."/>
            <person name="Vengrova S."/>
            <person name="Yoder R."/>
            <person name="Zeng Q."/>
            <person name="Allshire R."/>
            <person name="Baulcombe D."/>
            <person name="Birren B.W."/>
            <person name="Brown W."/>
            <person name="Ekwall K."/>
            <person name="Kellis M."/>
            <person name="Leatherwood J."/>
            <person name="Levin H."/>
            <person name="Margalit H."/>
            <person name="Martienssen R."/>
            <person name="Nieduszynski C.A."/>
            <person name="Spatafora J.W."/>
            <person name="Friedman N."/>
            <person name="Dalgaard J.Z."/>
            <person name="Baumann P."/>
            <person name="Niki H."/>
            <person name="Regev A."/>
            <person name="Nusbaum C."/>
        </authorList>
    </citation>
    <scope>NUCLEOTIDE SEQUENCE [LARGE SCALE GENOMIC DNA]</scope>
    <source>
        <strain evidence="4">yFS286</strain>
    </source>
</reference>
<dbReference type="Proteomes" id="UP000016088">
    <property type="component" value="Unassembled WGS sequence"/>
</dbReference>
<sequence length="810" mass="95430">MISTIRIIEDKQCQNLIEKKTEEYESTRVKDITQLITSDEAVSLMSVDTTNMKTVMKIENLIKNVLQFIQEKNQAMFNLECKLICSKYAFQMLDSNNKALQTEHEQLKESENSMKVKIFQNEHKIKPLVDKQKELEMDIFQLTTEKKMQQLKIQQQDKEIFSLASQCDRLKRRLNAANEDNYKHQRKLAILKDDLKAKEEENKHLYKERKSFIANIDRANFEAEQMKYQLEKHSEEDMLTKTSIENLSKMINVIRSDCQKVEEENRVLNIEKSQTTQRVLALENDLEELEITCQTYKEEIEISKKANEDLKKILKGRKQLHPIPEEVHTFIPNEEYLETERQRKLLKKIEEEKEKEKDEEHEVKEKITIQENKYEEVISALDKSQQECITLKEEMKVTENRHSELKEAMKNLEIQNEQAIKDNEKLISQINDLTQQNDSIKENFAKSELLQEKYKDIVKKFKDLTLEHARQTVKAESLALKCQKQELELKEKEGQWKKSSAFRLQEIKSLNGRIHDQCVQLEALQKSNDNLLKQMQEKPDNSMLETLKMTLLVRQKHVSFLEKENQKLQKLSEVQKQRYHYYLNFTKSISNERIHYYENEIRLLQDQIYMFTLEVQNSEIQRGLTNSEVNKSGIHEQNTLANNQTIIYMSAFELRNSHISLQSQEDKENISQRTSKGERSMNSENVQRSGLQNLATLDKLNIKAIETPNQNYDETNLISGNELSKEMVDDEYELEFNEEEPTINANEEDSANQFSLFYSEEERSQLPGFIADAKPANYDLFPCCQGAPDEVSNKNKELSKKKLVHQIFRS</sequence>
<dbReference type="GeneID" id="25032102"/>
<evidence type="ECO:0000256" key="2">
    <source>
        <dbReference type="SAM" id="MobiDB-lite"/>
    </source>
</evidence>
<dbReference type="OrthoDB" id="5394221at2759"/>
<dbReference type="VEuPathDB" id="FungiDB:SOCG_03130"/>
<keyword evidence="4" id="KW-1185">Reference proteome</keyword>
<evidence type="ECO:0000313" key="4">
    <source>
        <dbReference type="Proteomes" id="UP000016088"/>
    </source>
</evidence>